<organism evidence="2 3">
    <name type="scientific">Bacillus thuringiensis</name>
    <dbReference type="NCBI Taxonomy" id="1428"/>
    <lineage>
        <taxon>Bacteria</taxon>
        <taxon>Bacillati</taxon>
        <taxon>Bacillota</taxon>
        <taxon>Bacilli</taxon>
        <taxon>Bacillales</taxon>
        <taxon>Bacillaceae</taxon>
        <taxon>Bacillus</taxon>
        <taxon>Bacillus cereus group</taxon>
    </lineage>
</organism>
<evidence type="ECO:0000313" key="2">
    <source>
        <dbReference type="EMBL" id="ARP60266.1"/>
    </source>
</evidence>
<dbReference type="Proteomes" id="UP000194143">
    <property type="component" value="Chromosome"/>
</dbReference>
<evidence type="ECO:0008006" key="4">
    <source>
        <dbReference type="Google" id="ProtNLM"/>
    </source>
</evidence>
<name>A0A1W6WUM1_BACTU</name>
<dbReference type="GeneID" id="67470567"/>
<protein>
    <recommendedName>
        <fullName evidence="4">Phage protein</fullName>
    </recommendedName>
</protein>
<dbReference type="EMBL" id="CP021061">
    <property type="protein sequence ID" value="ARP60266.1"/>
    <property type="molecule type" value="Genomic_DNA"/>
</dbReference>
<dbReference type="AlphaFoldDB" id="A0A1W6WUM1"/>
<proteinExistence type="predicted"/>
<evidence type="ECO:0000256" key="1">
    <source>
        <dbReference type="SAM" id="Coils"/>
    </source>
</evidence>
<dbReference type="RefSeq" id="WP_000895343.1">
    <property type="nucleotide sequence ID" value="NZ_CP014847.1"/>
</dbReference>
<reference evidence="2 3" key="1">
    <citation type="submission" date="2017-04" db="EMBL/GenBank/DDBJ databases">
        <title>Complete Genome Sequence of Bacillus thuringiensis type Strain ATCC 10792.</title>
        <authorList>
            <person name="Oh D.-H."/>
            <person name="Park B.-J."/>
            <person name="Shuai W."/>
            <person name="Chelliah R."/>
        </authorList>
    </citation>
    <scope>NUCLEOTIDE SEQUENCE [LARGE SCALE GENOMIC DNA]</scope>
    <source>
        <strain evidence="2 3">ATCC 10792</strain>
    </source>
</reference>
<keyword evidence="3" id="KW-1185">Reference proteome</keyword>
<keyword evidence="1" id="KW-0175">Coiled coil</keyword>
<sequence length="129" mass="15589">MLEWLKDYQKLEDEIIYLENDLYRSKRELKRWAGGDLWEVRLTAESEGAKLEDRIATREHELALKMNDMFDFKKVISTFHGLEHKIMYGKYVEGKTLEKLAEELHYSPRYIYNKHAQIKRMIEYAQKLS</sequence>
<evidence type="ECO:0000313" key="3">
    <source>
        <dbReference type="Proteomes" id="UP000194143"/>
    </source>
</evidence>
<gene>
    <name evidence="2" type="ORF">CAB88_25660</name>
</gene>
<dbReference type="SUPFAM" id="SSF88659">
    <property type="entry name" value="Sigma3 and sigma4 domains of RNA polymerase sigma factors"/>
    <property type="match status" value="1"/>
</dbReference>
<dbReference type="InterPro" id="IPR013324">
    <property type="entry name" value="RNA_pol_sigma_r3/r4-like"/>
</dbReference>
<feature type="coiled-coil region" evidence="1">
    <location>
        <begin position="1"/>
        <end position="28"/>
    </location>
</feature>
<accession>A0A1W6WUM1</accession>